<dbReference type="PANTHER" id="PTHR34822">
    <property type="entry name" value="GRPB DOMAIN PROTEIN (AFU_ORTHOLOGUE AFUA_1G01530)"/>
    <property type="match status" value="1"/>
</dbReference>
<dbReference type="EMBL" id="PEBD01000008">
    <property type="protein sequence ID" value="PHV66914.1"/>
    <property type="molecule type" value="Genomic_DNA"/>
</dbReference>
<dbReference type="SUPFAM" id="SSF81301">
    <property type="entry name" value="Nucleotidyltransferase"/>
    <property type="match status" value="1"/>
</dbReference>
<evidence type="ECO:0008006" key="4">
    <source>
        <dbReference type="Google" id="ProtNLM"/>
    </source>
</evidence>
<dbReference type="RefSeq" id="WP_099382919.1">
    <property type="nucleotide sequence ID" value="NZ_PEBD01000008.1"/>
</dbReference>
<dbReference type="PANTHER" id="PTHR34822:SF1">
    <property type="entry name" value="GRPB FAMILY PROTEIN"/>
    <property type="match status" value="1"/>
</dbReference>
<organism evidence="2 3">
    <name type="scientific">Williamsia marianensis</name>
    <dbReference type="NCBI Taxonomy" id="85044"/>
    <lineage>
        <taxon>Bacteria</taxon>
        <taxon>Bacillati</taxon>
        <taxon>Actinomycetota</taxon>
        <taxon>Actinomycetes</taxon>
        <taxon>Mycobacteriales</taxon>
        <taxon>Nocardiaceae</taxon>
        <taxon>Williamsia</taxon>
    </lineage>
</organism>
<evidence type="ECO:0000313" key="2">
    <source>
        <dbReference type="EMBL" id="PHV66914.1"/>
    </source>
</evidence>
<gene>
    <name evidence="2" type="ORF">CSW57_11780</name>
</gene>
<dbReference type="InterPro" id="IPR043519">
    <property type="entry name" value="NT_sf"/>
</dbReference>
<comment type="caution">
    <text evidence="2">The sequence shown here is derived from an EMBL/GenBank/DDBJ whole genome shotgun (WGS) entry which is preliminary data.</text>
</comment>
<dbReference type="AlphaFoldDB" id="A0A2G3PM98"/>
<name>A0A2G3PM98_WILMA</name>
<dbReference type="Gene3D" id="3.30.460.10">
    <property type="entry name" value="Beta Polymerase, domain 2"/>
    <property type="match status" value="1"/>
</dbReference>
<dbReference type="GO" id="GO:0015937">
    <property type="term" value="P:coenzyme A biosynthetic process"/>
    <property type="evidence" value="ECO:0007669"/>
    <property type="project" value="UniProtKB-KW"/>
</dbReference>
<dbReference type="InterPro" id="IPR007344">
    <property type="entry name" value="GrpB/CoaE"/>
</dbReference>
<dbReference type="Proteomes" id="UP000225108">
    <property type="component" value="Unassembled WGS sequence"/>
</dbReference>
<dbReference type="Pfam" id="PF04229">
    <property type="entry name" value="GrpB"/>
    <property type="match status" value="1"/>
</dbReference>
<evidence type="ECO:0000313" key="3">
    <source>
        <dbReference type="Proteomes" id="UP000225108"/>
    </source>
</evidence>
<sequence>MLHICRSGSDWERRHLLFRDWLRHDARDHEAYATLKQSLAQRDWPDMNAYASAKGPLIEDITARAEKWAAQGAWLSPRLFTEFRDVP</sequence>
<evidence type="ECO:0000256" key="1">
    <source>
        <dbReference type="ARBA" id="ARBA00022993"/>
    </source>
</evidence>
<keyword evidence="1" id="KW-0173">Coenzyme A biosynthesis</keyword>
<reference evidence="2 3" key="1">
    <citation type="submission" date="2017-10" db="EMBL/GenBank/DDBJ databases">
        <title>The draft genome sequence of Williamsia sp. BULT 1.1 isolated from the semi-arid grassland soils from South Africa.</title>
        <authorList>
            <person name="Kabwe M.H."/>
            <person name="Govender N."/>
            <person name="Mutseka Lunga P."/>
            <person name="Vikram S."/>
            <person name="Makhalanyane T.P."/>
        </authorList>
    </citation>
    <scope>NUCLEOTIDE SEQUENCE [LARGE SCALE GENOMIC DNA]</scope>
    <source>
        <strain evidence="2 3">BULT 1.1</strain>
    </source>
</reference>
<proteinExistence type="predicted"/>
<protein>
    <recommendedName>
        <fullName evidence="4">GrpB protein</fullName>
    </recommendedName>
</protein>
<accession>A0A2G3PM98</accession>